<comment type="caution">
    <text evidence="1">The sequence shown here is derived from an EMBL/GenBank/DDBJ whole genome shotgun (WGS) entry which is preliminary data.</text>
</comment>
<keyword evidence="2" id="KW-1185">Reference proteome</keyword>
<sequence length="61" mass="7034">MLSFYSCRLLSFIFLILSVRRKMKCVSACPFLHADRLGRGVQRGATLLAYWRIFSGHGVKR</sequence>
<dbReference type="EMBL" id="AEEI01000028">
    <property type="protein sequence ID" value="EFM02159.1"/>
    <property type="molecule type" value="Genomic_DNA"/>
</dbReference>
<proteinExistence type="predicted"/>
<name>E0NRX5_9BACT</name>
<dbReference type="Proteomes" id="UP000004394">
    <property type="component" value="Unassembled WGS sequence"/>
</dbReference>
<reference evidence="1" key="1">
    <citation type="submission" date="2010-07" db="EMBL/GenBank/DDBJ databases">
        <authorList>
            <person name="Muzny D."/>
            <person name="Qin X."/>
            <person name="Deng J."/>
            <person name="Jiang H."/>
            <person name="Liu Y."/>
            <person name="Qu J."/>
            <person name="Song X.-Z."/>
            <person name="Zhang L."/>
            <person name="Thornton R."/>
            <person name="Coyle M."/>
            <person name="Francisco L."/>
            <person name="Jackson L."/>
            <person name="Javaid M."/>
            <person name="Korchina V."/>
            <person name="Kovar C."/>
            <person name="Mata R."/>
            <person name="Mathew T."/>
            <person name="Ngo R."/>
            <person name="Nguyen L."/>
            <person name="Nguyen N."/>
            <person name="Okwuonu G."/>
            <person name="Ongeri F."/>
            <person name="Pham C."/>
            <person name="Simmons D."/>
            <person name="Wilczek-Boney K."/>
            <person name="Hale W."/>
            <person name="Jakkamsetti A."/>
            <person name="Pham P."/>
            <person name="Ruth R."/>
            <person name="San Lucas F."/>
            <person name="Warren J."/>
            <person name="Zhang J."/>
            <person name="Zhao Z."/>
            <person name="Zhou C."/>
            <person name="Zhu D."/>
            <person name="Lee S."/>
            <person name="Bess C."/>
            <person name="Blankenburg K."/>
            <person name="Forbes L."/>
            <person name="Fu Q."/>
            <person name="Gubbala S."/>
            <person name="Hirani K."/>
            <person name="Jayaseelan J.C."/>
            <person name="Lara F."/>
            <person name="Munidasa M."/>
            <person name="Palculict T."/>
            <person name="Patil S."/>
            <person name="Pu L.-L."/>
            <person name="Saada N."/>
            <person name="Tang L."/>
            <person name="Weissenberger G."/>
            <person name="Zhu Y."/>
            <person name="Hemphill L."/>
            <person name="Shang Y."/>
            <person name="Youmans B."/>
            <person name="Ayvaz T."/>
            <person name="Ross M."/>
            <person name="Santibanez J."/>
            <person name="Aqrawi P."/>
            <person name="Gross S."/>
            <person name="Joshi V."/>
            <person name="Fowler G."/>
            <person name="Nazareth L."/>
            <person name="Reid J."/>
            <person name="Worley K."/>
            <person name="Petrosino J."/>
            <person name="Highlander S."/>
            <person name="Gibbs R."/>
        </authorList>
    </citation>
    <scope>NUCLEOTIDE SEQUENCE [LARGE SCALE GENOMIC DNA]</scope>
    <source>
        <strain evidence="1">DSM 16973</strain>
    </source>
</reference>
<dbReference type="AlphaFoldDB" id="E0NRX5"/>
<dbReference type="HOGENOM" id="CLU_2918844_0_0_10"/>
<dbReference type="BioCyc" id="PMAR862515-HMP:GMOO-941-MONOMER"/>
<evidence type="ECO:0000313" key="2">
    <source>
        <dbReference type="Proteomes" id="UP000004394"/>
    </source>
</evidence>
<protein>
    <submittedName>
        <fullName evidence="1">Uncharacterized protein</fullName>
    </submittedName>
</protein>
<organism evidence="1 2">
    <name type="scientific">Hoylesella marshii DSM 16973 = JCM 13450</name>
    <dbReference type="NCBI Taxonomy" id="862515"/>
    <lineage>
        <taxon>Bacteria</taxon>
        <taxon>Pseudomonadati</taxon>
        <taxon>Bacteroidota</taxon>
        <taxon>Bacteroidia</taxon>
        <taxon>Bacteroidales</taxon>
        <taxon>Prevotellaceae</taxon>
        <taxon>Hoylesella</taxon>
    </lineage>
</organism>
<accession>E0NRX5</accession>
<gene>
    <name evidence="1" type="ORF">HMPREF0658_0926</name>
</gene>
<evidence type="ECO:0000313" key="1">
    <source>
        <dbReference type="EMBL" id="EFM02159.1"/>
    </source>
</evidence>